<accession>A0ABT5K1D3</accession>
<gene>
    <name evidence="1" type="ORF">OIK44_14365</name>
</gene>
<dbReference type="Gene3D" id="2.40.110.10">
    <property type="entry name" value="Butyryl-CoA Dehydrogenase, subunit A, domain 2"/>
    <property type="match status" value="1"/>
</dbReference>
<name>A0ABT5K1D3_9BURK</name>
<protein>
    <submittedName>
        <fullName evidence="1">Acyl-CoA dehydrogenase</fullName>
    </submittedName>
</protein>
<evidence type="ECO:0000313" key="1">
    <source>
        <dbReference type="EMBL" id="MDC8758765.1"/>
    </source>
</evidence>
<dbReference type="PANTHER" id="PTHR43884:SF12">
    <property type="entry name" value="ISOVALERYL-COA DEHYDROGENASE, MITOCHONDRIAL-RELATED"/>
    <property type="match status" value="1"/>
</dbReference>
<dbReference type="Gene3D" id="1.10.540.10">
    <property type="entry name" value="Acyl-CoA dehydrogenase/oxidase, N-terminal domain"/>
    <property type="match status" value="1"/>
</dbReference>
<sequence>MDALTYWLHANAEQLDSDAGLAEDVLPMLAGAQLLRIGVPAAQGGGGGDVRDAIAAIAAVAQHSLTAAFVFWGQRTFIEYLLQSPNGALAERRLPALLEGRLAGATGLSNAMKFLSGIEQLQICATPQAQGWRLDGALQWLTNLRKAGFTAAAAVAPSDGAPPAIIAFDSDCAGVVRGADLDLIALRGSNTASVKLSAVAIGAADLIAADATTWLPAVRPSFLGMQCGMSIGLARASLAQAAAISAGSRNQLTPRIEALRQTLEEHTATLMAGVHDGRFRSKAPAMFRLRIALADVVQQALTLELQAMGGRAYLQQEQNGFARRWREAAFIPVVTPSLTQLQAALQQLEGAA</sequence>
<dbReference type="EMBL" id="JAQQXR010000005">
    <property type="protein sequence ID" value="MDC8758765.1"/>
    <property type="molecule type" value="Genomic_DNA"/>
</dbReference>
<organism evidence="1 2">
    <name type="scientific">Janthinobacterium fluminis</name>
    <dbReference type="NCBI Taxonomy" id="2987524"/>
    <lineage>
        <taxon>Bacteria</taxon>
        <taxon>Pseudomonadati</taxon>
        <taxon>Pseudomonadota</taxon>
        <taxon>Betaproteobacteria</taxon>
        <taxon>Burkholderiales</taxon>
        <taxon>Oxalobacteraceae</taxon>
        <taxon>Janthinobacterium</taxon>
    </lineage>
</organism>
<dbReference type="InterPro" id="IPR046373">
    <property type="entry name" value="Acyl-CoA_Oxase/DH_mid-dom_sf"/>
</dbReference>
<reference evidence="1 2" key="1">
    <citation type="submission" date="2022-10" db="EMBL/GenBank/DDBJ databases">
        <title>Janthinobacterium sp. hw3 Genome sequencing.</title>
        <authorList>
            <person name="Park S."/>
        </authorList>
    </citation>
    <scope>NUCLEOTIDE SEQUENCE [LARGE SCALE GENOMIC DNA]</scope>
    <source>
        <strain evidence="2">hw3</strain>
    </source>
</reference>
<dbReference type="InterPro" id="IPR009100">
    <property type="entry name" value="AcylCoA_DH/oxidase_NM_dom_sf"/>
</dbReference>
<proteinExistence type="predicted"/>
<dbReference type="InterPro" id="IPR037069">
    <property type="entry name" value="AcylCoA_DH/ox_N_sf"/>
</dbReference>
<evidence type="ECO:0000313" key="2">
    <source>
        <dbReference type="Proteomes" id="UP001221208"/>
    </source>
</evidence>
<keyword evidence="2" id="KW-1185">Reference proteome</keyword>
<dbReference type="SUPFAM" id="SSF56645">
    <property type="entry name" value="Acyl-CoA dehydrogenase NM domain-like"/>
    <property type="match status" value="1"/>
</dbReference>
<dbReference type="PANTHER" id="PTHR43884">
    <property type="entry name" value="ACYL-COA DEHYDROGENASE"/>
    <property type="match status" value="1"/>
</dbReference>
<dbReference type="Proteomes" id="UP001221208">
    <property type="component" value="Unassembled WGS sequence"/>
</dbReference>
<comment type="caution">
    <text evidence="1">The sequence shown here is derived from an EMBL/GenBank/DDBJ whole genome shotgun (WGS) entry which is preliminary data.</text>
</comment>
<dbReference type="RefSeq" id="WP_273671527.1">
    <property type="nucleotide sequence ID" value="NZ_JAQQXR010000005.1"/>
</dbReference>